<gene>
    <name evidence="2" type="ORF">SAMN04489751_0601</name>
</gene>
<dbReference type="RefSeq" id="WP_157691307.1">
    <property type="nucleotide sequence ID" value="NZ_LT629739.1"/>
</dbReference>
<proteinExistence type="predicted"/>
<dbReference type="Gene3D" id="3.90.550.10">
    <property type="entry name" value="Spore Coat Polysaccharide Biosynthesis Protein SpsA, Chain A"/>
    <property type="match status" value="1"/>
</dbReference>
<dbReference type="Pfam" id="PF00535">
    <property type="entry name" value="Glycos_transf_2"/>
    <property type="match status" value="1"/>
</dbReference>
<protein>
    <submittedName>
        <fullName evidence="2">Glycosyl transferase family 2</fullName>
    </submittedName>
</protein>
<reference evidence="2" key="1">
    <citation type="submission" date="2016-10" db="EMBL/GenBank/DDBJ databases">
        <authorList>
            <person name="Varghese N."/>
            <person name="Submissions S."/>
        </authorList>
    </citation>
    <scope>NUCLEOTIDE SEQUENCE [LARGE SCALE GENOMIC DNA]</scope>
    <source>
        <strain evidence="2">DSM 22082</strain>
    </source>
</reference>
<dbReference type="SUPFAM" id="SSF53448">
    <property type="entry name" value="Nucleotide-diphospho-sugar transferases"/>
    <property type="match status" value="1"/>
</dbReference>
<keyword evidence="3" id="KW-1185">Reference proteome</keyword>
<dbReference type="Proteomes" id="UP000199700">
    <property type="component" value="Chromosome"/>
</dbReference>
<evidence type="ECO:0000259" key="1">
    <source>
        <dbReference type="Pfam" id="PF00535"/>
    </source>
</evidence>
<dbReference type="InterPro" id="IPR001173">
    <property type="entry name" value="Glyco_trans_2-like"/>
</dbReference>
<name>A0A1H1MCB0_BRESA</name>
<dbReference type="OrthoDB" id="2369748at2"/>
<evidence type="ECO:0000313" key="3">
    <source>
        <dbReference type="Proteomes" id="UP000199700"/>
    </source>
</evidence>
<dbReference type="STRING" id="629680.SAMN04489751_0601"/>
<dbReference type="EMBL" id="LT629739">
    <property type="protein sequence ID" value="SDR83995.1"/>
    <property type="molecule type" value="Genomic_DNA"/>
</dbReference>
<organism evidence="2 3">
    <name type="scientific">Brevibacterium sandarakinum</name>
    <dbReference type="NCBI Taxonomy" id="629680"/>
    <lineage>
        <taxon>Bacteria</taxon>
        <taxon>Bacillati</taxon>
        <taxon>Actinomycetota</taxon>
        <taxon>Actinomycetes</taxon>
        <taxon>Micrococcales</taxon>
        <taxon>Brevibacteriaceae</taxon>
        <taxon>Brevibacterium</taxon>
    </lineage>
</organism>
<keyword evidence="2" id="KW-0808">Transferase</keyword>
<dbReference type="GO" id="GO:0016740">
    <property type="term" value="F:transferase activity"/>
    <property type="evidence" value="ECO:0007669"/>
    <property type="project" value="UniProtKB-KW"/>
</dbReference>
<feature type="domain" description="Glycosyltransferase 2-like" evidence="1">
    <location>
        <begin position="28"/>
        <end position="82"/>
    </location>
</feature>
<evidence type="ECO:0000313" key="2">
    <source>
        <dbReference type="EMBL" id="SDR83995.1"/>
    </source>
</evidence>
<dbReference type="AlphaFoldDB" id="A0A1H1MCB0"/>
<dbReference type="InterPro" id="IPR029044">
    <property type="entry name" value="Nucleotide-diphossugar_trans"/>
</dbReference>
<accession>A0A1H1MCB0</accession>
<sequence>MRQHSIAWQESQAEPAITRTRPVTTVDLVVPVYNEESGLAASIEKLLAAGTARSTEVTIIIADTASTDSTPAIGATLAESTQVGRCIQKRRCPHRVWWGHLRLESMVIYAGADSLSGVSLRCAAGLRISLQF</sequence>